<dbReference type="InterPro" id="IPR027417">
    <property type="entry name" value="P-loop_NTPase"/>
</dbReference>
<reference evidence="1 2" key="1">
    <citation type="submission" date="2014-04" db="EMBL/GenBank/DDBJ databases">
        <authorList>
            <consortium name="DOE Joint Genome Institute"/>
            <person name="Kuo A."/>
            <person name="Kohler A."/>
            <person name="Jargeat P."/>
            <person name="Nagy L.G."/>
            <person name="Floudas D."/>
            <person name="Copeland A."/>
            <person name="Barry K.W."/>
            <person name="Cichocki N."/>
            <person name="Veneault-Fourrey C."/>
            <person name="LaButti K."/>
            <person name="Lindquist E.A."/>
            <person name="Lipzen A."/>
            <person name="Lundell T."/>
            <person name="Morin E."/>
            <person name="Murat C."/>
            <person name="Sun H."/>
            <person name="Tunlid A."/>
            <person name="Henrissat B."/>
            <person name="Grigoriev I.V."/>
            <person name="Hibbett D.S."/>
            <person name="Martin F."/>
            <person name="Nordberg H.P."/>
            <person name="Cantor M.N."/>
            <person name="Hua S.X."/>
        </authorList>
    </citation>
    <scope>NUCLEOTIDE SEQUENCE [LARGE SCALE GENOMIC DNA]</scope>
    <source>
        <strain evidence="1 2">Ve08.2h10</strain>
    </source>
</reference>
<sequence length="51" mass="5473">ITRGTVVPHIFQLQASLAMLQQCDSVIISGTGSGKTLYLLIPMLLQLDSIS</sequence>
<reference evidence="2" key="2">
    <citation type="submission" date="2015-01" db="EMBL/GenBank/DDBJ databases">
        <title>Evolutionary Origins and Diversification of the Mycorrhizal Mutualists.</title>
        <authorList>
            <consortium name="DOE Joint Genome Institute"/>
            <consortium name="Mycorrhizal Genomics Consortium"/>
            <person name="Kohler A."/>
            <person name="Kuo A."/>
            <person name="Nagy L.G."/>
            <person name="Floudas D."/>
            <person name="Copeland A."/>
            <person name="Barry K.W."/>
            <person name="Cichocki N."/>
            <person name="Veneault-Fourrey C."/>
            <person name="LaButti K."/>
            <person name="Lindquist E.A."/>
            <person name="Lipzen A."/>
            <person name="Lundell T."/>
            <person name="Morin E."/>
            <person name="Murat C."/>
            <person name="Riley R."/>
            <person name="Ohm R."/>
            <person name="Sun H."/>
            <person name="Tunlid A."/>
            <person name="Henrissat B."/>
            <person name="Grigoriev I.V."/>
            <person name="Hibbett D.S."/>
            <person name="Martin F."/>
        </authorList>
    </citation>
    <scope>NUCLEOTIDE SEQUENCE [LARGE SCALE GENOMIC DNA]</scope>
    <source>
        <strain evidence="2">Ve08.2h10</strain>
    </source>
</reference>
<evidence type="ECO:0008006" key="3">
    <source>
        <dbReference type="Google" id="ProtNLM"/>
    </source>
</evidence>
<gene>
    <name evidence="1" type="ORF">PAXRUDRAFT_93392</name>
</gene>
<name>A0A0D0D564_9AGAM</name>
<proteinExistence type="predicted"/>
<dbReference type="OrthoDB" id="2656898at2759"/>
<protein>
    <recommendedName>
        <fullName evidence="3">DEAD/DEAH box helicase domain-containing protein</fullName>
    </recommendedName>
</protein>
<dbReference type="HOGENOM" id="CLU_001103_20_3_1"/>
<evidence type="ECO:0000313" key="1">
    <source>
        <dbReference type="EMBL" id="KIK83528.1"/>
    </source>
</evidence>
<organism evidence="1 2">
    <name type="scientific">Paxillus rubicundulus Ve08.2h10</name>
    <dbReference type="NCBI Taxonomy" id="930991"/>
    <lineage>
        <taxon>Eukaryota</taxon>
        <taxon>Fungi</taxon>
        <taxon>Dikarya</taxon>
        <taxon>Basidiomycota</taxon>
        <taxon>Agaricomycotina</taxon>
        <taxon>Agaricomycetes</taxon>
        <taxon>Agaricomycetidae</taxon>
        <taxon>Boletales</taxon>
        <taxon>Paxilineae</taxon>
        <taxon>Paxillaceae</taxon>
        <taxon>Paxillus</taxon>
    </lineage>
</organism>
<dbReference type="AlphaFoldDB" id="A0A0D0D564"/>
<dbReference type="Gene3D" id="3.40.50.300">
    <property type="entry name" value="P-loop containing nucleotide triphosphate hydrolases"/>
    <property type="match status" value="1"/>
</dbReference>
<dbReference type="SUPFAM" id="SSF52540">
    <property type="entry name" value="P-loop containing nucleoside triphosphate hydrolases"/>
    <property type="match status" value="1"/>
</dbReference>
<keyword evidence="2" id="KW-1185">Reference proteome</keyword>
<feature type="non-terminal residue" evidence="1">
    <location>
        <position position="51"/>
    </location>
</feature>
<feature type="non-terminal residue" evidence="1">
    <location>
        <position position="1"/>
    </location>
</feature>
<dbReference type="Proteomes" id="UP000054538">
    <property type="component" value="Unassembled WGS sequence"/>
</dbReference>
<evidence type="ECO:0000313" key="2">
    <source>
        <dbReference type="Proteomes" id="UP000054538"/>
    </source>
</evidence>
<dbReference type="EMBL" id="KN825592">
    <property type="protein sequence ID" value="KIK83528.1"/>
    <property type="molecule type" value="Genomic_DNA"/>
</dbReference>
<dbReference type="InParanoid" id="A0A0D0D564"/>
<accession>A0A0D0D564</accession>